<dbReference type="EMBL" id="PEXV01000157">
    <property type="protein sequence ID" value="PIS41092.1"/>
    <property type="molecule type" value="Genomic_DNA"/>
</dbReference>
<protein>
    <submittedName>
        <fullName evidence="6">Zinc ABC transporter substrate-binding protein</fullName>
    </submittedName>
</protein>
<dbReference type="PRINTS" id="PR00690">
    <property type="entry name" value="ADHESNFAMILY"/>
</dbReference>
<dbReference type="GO" id="GO:0007155">
    <property type="term" value="P:cell adhesion"/>
    <property type="evidence" value="ECO:0007669"/>
    <property type="project" value="InterPro"/>
</dbReference>
<dbReference type="PANTHER" id="PTHR42953">
    <property type="entry name" value="HIGH-AFFINITY ZINC UPTAKE SYSTEM PROTEIN ZNUA-RELATED"/>
    <property type="match status" value="1"/>
</dbReference>
<dbReference type="SUPFAM" id="SSF53807">
    <property type="entry name" value="Helical backbone' metal receptor"/>
    <property type="match status" value="1"/>
</dbReference>
<dbReference type="GO" id="GO:0030001">
    <property type="term" value="P:metal ion transport"/>
    <property type="evidence" value="ECO:0007669"/>
    <property type="project" value="InterPro"/>
</dbReference>
<dbReference type="PRINTS" id="PR00691">
    <property type="entry name" value="ADHESINB"/>
</dbReference>
<dbReference type="InterPro" id="IPR006127">
    <property type="entry name" value="ZnuA-like"/>
</dbReference>
<comment type="similarity">
    <text evidence="1 4">Belongs to the bacterial solute-binding protein 9 family.</text>
</comment>
<sequence>MKKNFYWLGVIILLLAIFVFWRLEAPQNSSGIHGTVTTSFYPIYEFTSRVAGSDISVINISGNNVSPHDYEPSAQDIIRIEKSSLLIFNGAGLDPWAERLTHDLEEKGVSVLELASHVTLLDATGHEEGEEHEHGDKDPHFWVDPVNAKQEVIAIRDALIRIDPEHESGYTQRAADYLEELQALDQDIRDGLSACEKDTIVVSHNAFQYFAQRYGIQTLSLAGLSPTNEPSVQQLTEITDTVRKLGIQYIFFETLVSSRLSDILASEVGATTLVLDPVAGISEAEQARGASYISVMQKNLSNIQQALQCQSQ</sequence>
<dbReference type="PANTHER" id="PTHR42953:SF3">
    <property type="entry name" value="HIGH-AFFINITY ZINC UPTAKE SYSTEM PROTEIN ZNUA"/>
    <property type="match status" value="1"/>
</dbReference>
<dbReference type="InterPro" id="IPR050492">
    <property type="entry name" value="Bact_metal-bind_prot9"/>
</dbReference>
<dbReference type="Proteomes" id="UP000228711">
    <property type="component" value="Unassembled WGS sequence"/>
</dbReference>
<dbReference type="Pfam" id="PF01297">
    <property type="entry name" value="ZnuA"/>
    <property type="match status" value="1"/>
</dbReference>
<evidence type="ECO:0000256" key="5">
    <source>
        <dbReference type="SAM" id="Phobius"/>
    </source>
</evidence>
<evidence type="ECO:0000256" key="1">
    <source>
        <dbReference type="ARBA" id="ARBA00011028"/>
    </source>
</evidence>
<evidence type="ECO:0000256" key="4">
    <source>
        <dbReference type="RuleBase" id="RU003512"/>
    </source>
</evidence>
<feature type="transmembrane region" description="Helical" evidence="5">
    <location>
        <begin position="5"/>
        <end position="23"/>
    </location>
</feature>
<dbReference type="Gene3D" id="3.40.50.1980">
    <property type="entry name" value="Nitrogenase molybdenum iron protein domain"/>
    <property type="match status" value="2"/>
</dbReference>
<keyword evidence="5" id="KW-1133">Transmembrane helix</keyword>
<dbReference type="InterPro" id="IPR006128">
    <property type="entry name" value="Lipoprotein_PsaA-like"/>
</dbReference>
<dbReference type="AlphaFoldDB" id="A0A2H0YTL6"/>
<keyword evidence="5" id="KW-0812">Transmembrane</keyword>
<evidence type="ECO:0000313" key="6">
    <source>
        <dbReference type="EMBL" id="PIS41092.1"/>
    </source>
</evidence>
<name>A0A2H0YTL6_9BACT</name>
<keyword evidence="3" id="KW-0732">Signal</keyword>
<dbReference type="GO" id="GO:0046872">
    <property type="term" value="F:metal ion binding"/>
    <property type="evidence" value="ECO:0007669"/>
    <property type="project" value="InterPro"/>
</dbReference>
<keyword evidence="2 4" id="KW-0813">Transport</keyword>
<evidence type="ECO:0000313" key="7">
    <source>
        <dbReference type="Proteomes" id="UP000228711"/>
    </source>
</evidence>
<gene>
    <name evidence="6" type="ORF">COT25_04950</name>
</gene>
<evidence type="ECO:0000256" key="2">
    <source>
        <dbReference type="ARBA" id="ARBA00022448"/>
    </source>
</evidence>
<keyword evidence="5" id="KW-0472">Membrane</keyword>
<proteinExistence type="inferred from homology"/>
<reference evidence="7" key="1">
    <citation type="submission" date="2017-09" db="EMBL/GenBank/DDBJ databases">
        <title>Depth-based differentiation of microbial function through sediment-hosted aquifers and enrichment of novel symbionts in the deep terrestrial subsurface.</title>
        <authorList>
            <person name="Probst A.J."/>
            <person name="Ladd B."/>
            <person name="Jarett J.K."/>
            <person name="Geller-Mcgrath D.E."/>
            <person name="Sieber C.M.K."/>
            <person name="Emerson J.B."/>
            <person name="Anantharaman K."/>
            <person name="Thomas B.C."/>
            <person name="Malmstrom R."/>
            <person name="Stieglmeier M."/>
            <person name="Klingl A."/>
            <person name="Woyke T."/>
            <person name="Ryan C.M."/>
            <person name="Banfield J.F."/>
        </authorList>
    </citation>
    <scope>NUCLEOTIDE SEQUENCE [LARGE SCALE GENOMIC DNA]</scope>
</reference>
<organism evidence="6 7">
    <name type="scientific">Candidatus Kerfeldbacteria bacterium CG08_land_8_20_14_0_20_42_7</name>
    <dbReference type="NCBI Taxonomy" id="2014245"/>
    <lineage>
        <taxon>Bacteria</taxon>
        <taxon>Candidatus Kerfeldiibacteriota</taxon>
    </lineage>
</organism>
<dbReference type="InterPro" id="IPR006129">
    <property type="entry name" value="AdhesinB"/>
</dbReference>
<comment type="caution">
    <text evidence="6">The sequence shown here is derived from an EMBL/GenBank/DDBJ whole genome shotgun (WGS) entry which is preliminary data.</text>
</comment>
<evidence type="ECO:0000256" key="3">
    <source>
        <dbReference type="ARBA" id="ARBA00022729"/>
    </source>
</evidence>
<accession>A0A2H0YTL6</accession>